<dbReference type="GeneID" id="36578677"/>
<evidence type="ECO:0000313" key="3">
    <source>
        <dbReference type="Proteomes" id="UP000235371"/>
    </source>
</evidence>
<feature type="region of interest" description="Disordered" evidence="1">
    <location>
        <begin position="360"/>
        <end position="389"/>
    </location>
</feature>
<sequence length="389" mass="44371">MSEPKRRDIKCEANTSAAEVNTPITKTETNAVHVTNPQASGRSFLLATGSIQGNIHHGDFLQNTVINCSHASYITQNIRDYGLVSNAEPTDNITRPPTFLLEAPAETPHVQSGQAAEPPSGPYLEEAERSLRRACVAYDAGQWGEAVLLFQRGFAWRRQTMPDSTETACYWDKYSRALHNNGQYEGAIGRFQLLLKWVEKNDGPNSDTALELRLCLARAFKHSGQLTSAIEEYRYARDNWDALPADPAKCYRTQCVHELGQLLAFQRKPYDRSWQYWGEAKESLHRAMKDYYRVDANSRKALEAHVDFATVVLMMCEDKDARAQFEELRKIANQRGLENDDSIQERVKWGLDESKYWMRQPAAKRDGDRLPKARKREAERQRLKELVGS</sequence>
<dbReference type="InParanoid" id="A0A2J6SRW8"/>
<name>A0A2J6SRW8_9HELO</name>
<organism evidence="2 3">
    <name type="scientific">Hyaloscypha bicolor E</name>
    <dbReference type="NCBI Taxonomy" id="1095630"/>
    <lineage>
        <taxon>Eukaryota</taxon>
        <taxon>Fungi</taxon>
        <taxon>Dikarya</taxon>
        <taxon>Ascomycota</taxon>
        <taxon>Pezizomycotina</taxon>
        <taxon>Leotiomycetes</taxon>
        <taxon>Helotiales</taxon>
        <taxon>Hyaloscyphaceae</taxon>
        <taxon>Hyaloscypha</taxon>
        <taxon>Hyaloscypha bicolor</taxon>
    </lineage>
</organism>
<dbReference type="InterPro" id="IPR011990">
    <property type="entry name" value="TPR-like_helical_dom_sf"/>
</dbReference>
<dbReference type="Gene3D" id="1.25.40.10">
    <property type="entry name" value="Tetratricopeptide repeat domain"/>
    <property type="match status" value="1"/>
</dbReference>
<dbReference type="EMBL" id="KZ613872">
    <property type="protein sequence ID" value="PMD53538.1"/>
    <property type="molecule type" value="Genomic_DNA"/>
</dbReference>
<accession>A0A2J6SRW8</accession>
<proteinExistence type="predicted"/>
<evidence type="ECO:0000256" key="1">
    <source>
        <dbReference type="SAM" id="MobiDB-lite"/>
    </source>
</evidence>
<dbReference type="AlphaFoldDB" id="A0A2J6SRW8"/>
<feature type="compositionally biased region" description="Basic and acidic residues" evidence="1">
    <location>
        <begin position="363"/>
        <end position="389"/>
    </location>
</feature>
<keyword evidence="3" id="KW-1185">Reference proteome</keyword>
<dbReference type="Proteomes" id="UP000235371">
    <property type="component" value="Unassembled WGS sequence"/>
</dbReference>
<dbReference type="RefSeq" id="XP_024730442.1">
    <property type="nucleotide sequence ID" value="XM_024870595.1"/>
</dbReference>
<gene>
    <name evidence="2" type="ORF">K444DRAFT_149588</name>
</gene>
<reference evidence="2 3" key="1">
    <citation type="submission" date="2016-04" db="EMBL/GenBank/DDBJ databases">
        <title>A degradative enzymes factory behind the ericoid mycorrhizal symbiosis.</title>
        <authorList>
            <consortium name="DOE Joint Genome Institute"/>
            <person name="Martino E."/>
            <person name="Morin E."/>
            <person name="Grelet G."/>
            <person name="Kuo A."/>
            <person name="Kohler A."/>
            <person name="Daghino S."/>
            <person name="Barry K."/>
            <person name="Choi C."/>
            <person name="Cichocki N."/>
            <person name="Clum A."/>
            <person name="Copeland A."/>
            <person name="Hainaut M."/>
            <person name="Haridas S."/>
            <person name="Labutti K."/>
            <person name="Lindquist E."/>
            <person name="Lipzen A."/>
            <person name="Khouja H.-R."/>
            <person name="Murat C."/>
            <person name="Ohm R."/>
            <person name="Olson A."/>
            <person name="Spatafora J."/>
            <person name="Veneault-Fourrey C."/>
            <person name="Henrissat B."/>
            <person name="Grigoriev I."/>
            <person name="Martin F."/>
            <person name="Perotto S."/>
        </authorList>
    </citation>
    <scope>NUCLEOTIDE SEQUENCE [LARGE SCALE GENOMIC DNA]</scope>
    <source>
        <strain evidence="2 3">E</strain>
    </source>
</reference>
<dbReference type="SUPFAM" id="SSF48452">
    <property type="entry name" value="TPR-like"/>
    <property type="match status" value="1"/>
</dbReference>
<evidence type="ECO:0000313" key="2">
    <source>
        <dbReference type="EMBL" id="PMD53538.1"/>
    </source>
</evidence>
<protein>
    <recommendedName>
        <fullName evidence="4">TPR-like protein</fullName>
    </recommendedName>
</protein>
<evidence type="ECO:0008006" key="4">
    <source>
        <dbReference type="Google" id="ProtNLM"/>
    </source>
</evidence>